<sequence length="68" mass="7894">MRIINTFLLDGMMILDLGALEQLRSLFEAFRKDCQVMHKNLESIDEMLQDSDTFVPQGHEDNQHIFPG</sequence>
<dbReference type="AlphaFoldDB" id="A0A016UR78"/>
<dbReference type="EMBL" id="JARK01001367">
    <property type="protein sequence ID" value="EYC17342.1"/>
    <property type="molecule type" value="Genomic_DNA"/>
</dbReference>
<gene>
    <name evidence="1" type="primary">Acey_s0031.g2413</name>
    <name evidence="1" type="ORF">Y032_0031g2413</name>
</gene>
<evidence type="ECO:0000313" key="1">
    <source>
        <dbReference type="EMBL" id="EYC17342.1"/>
    </source>
</evidence>
<evidence type="ECO:0000313" key="2">
    <source>
        <dbReference type="Proteomes" id="UP000024635"/>
    </source>
</evidence>
<name>A0A016UR78_9BILA</name>
<accession>A0A016UR78</accession>
<organism evidence="1 2">
    <name type="scientific">Ancylostoma ceylanicum</name>
    <dbReference type="NCBI Taxonomy" id="53326"/>
    <lineage>
        <taxon>Eukaryota</taxon>
        <taxon>Metazoa</taxon>
        <taxon>Ecdysozoa</taxon>
        <taxon>Nematoda</taxon>
        <taxon>Chromadorea</taxon>
        <taxon>Rhabditida</taxon>
        <taxon>Rhabditina</taxon>
        <taxon>Rhabditomorpha</taxon>
        <taxon>Strongyloidea</taxon>
        <taxon>Ancylostomatidae</taxon>
        <taxon>Ancylostomatinae</taxon>
        <taxon>Ancylostoma</taxon>
    </lineage>
</organism>
<keyword evidence="2" id="KW-1185">Reference proteome</keyword>
<reference evidence="2" key="1">
    <citation type="journal article" date="2015" name="Nat. Genet.">
        <title>The genome and transcriptome of the zoonotic hookworm Ancylostoma ceylanicum identify infection-specific gene families.</title>
        <authorList>
            <person name="Schwarz E.M."/>
            <person name="Hu Y."/>
            <person name="Antoshechkin I."/>
            <person name="Miller M.M."/>
            <person name="Sternberg P.W."/>
            <person name="Aroian R.V."/>
        </authorList>
    </citation>
    <scope>NUCLEOTIDE SEQUENCE</scope>
    <source>
        <strain evidence="2">HY135</strain>
    </source>
</reference>
<protein>
    <submittedName>
        <fullName evidence="1">Uncharacterized protein</fullName>
    </submittedName>
</protein>
<proteinExistence type="predicted"/>
<dbReference type="Proteomes" id="UP000024635">
    <property type="component" value="Unassembled WGS sequence"/>
</dbReference>
<comment type="caution">
    <text evidence="1">The sequence shown here is derived from an EMBL/GenBank/DDBJ whole genome shotgun (WGS) entry which is preliminary data.</text>
</comment>